<evidence type="ECO:0000313" key="5">
    <source>
        <dbReference type="EMBL" id="MFD2034081.1"/>
    </source>
</evidence>
<dbReference type="Pfam" id="PF20240">
    <property type="entry name" value="DUF6597"/>
    <property type="match status" value="1"/>
</dbReference>
<dbReference type="PROSITE" id="PS01124">
    <property type="entry name" value="HTH_ARAC_FAMILY_2"/>
    <property type="match status" value="1"/>
</dbReference>
<evidence type="ECO:0000313" key="6">
    <source>
        <dbReference type="Proteomes" id="UP001597361"/>
    </source>
</evidence>
<protein>
    <submittedName>
        <fullName evidence="5">DUF6597 domain-containing transcriptional factor</fullName>
    </submittedName>
</protein>
<keyword evidence="2" id="KW-0238">DNA-binding</keyword>
<feature type="domain" description="HTH araC/xylS-type" evidence="4">
    <location>
        <begin position="152"/>
        <end position="258"/>
    </location>
</feature>
<evidence type="ECO:0000259" key="4">
    <source>
        <dbReference type="PROSITE" id="PS01124"/>
    </source>
</evidence>
<dbReference type="RefSeq" id="WP_376883943.1">
    <property type="nucleotide sequence ID" value="NZ_JBHUHR010000015.1"/>
</dbReference>
<evidence type="ECO:0000256" key="3">
    <source>
        <dbReference type="ARBA" id="ARBA00023163"/>
    </source>
</evidence>
<dbReference type="InterPro" id="IPR046532">
    <property type="entry name" value="DUF6597"/>
</dbReference>
<dbReference type="Gene3D" id="1.10.10.60">
    <property type="entry name" value="Homeodomain-like"/>
    <property type="match status" value="1"/>
</dbReference>
<dbReference type="PANTHER" id="PTHR46796">
    <property type="entry name" value="HTH-TYPE TRANSCRIPTIONAL ACTIVATOR RHAS-RELATED"/>
    <property type="match status" value="1"/>
</dbReference>
<dbReference type="InterPro" id="IPR050204">
    <property type="entry name" value="AraC_XylS_family_regulators"/>
</dbReference>
<keyword evidence="3" id="KW-0804">Transcription</keyword>
<proteinExistence type="predicted"/>
<comment type="caution">
    <text evidence="5">The sequence shown here is derived from an EMBL/GenBank/DDBJ whole genome shotgun (WGS) entry which is preliminary data.</text>
</comment>
<accession>A0ABW4VJZ6</accession>
<dbReference type="PANTHER" id="PTHR46796:SF13">
    <property type="entry name" value="HTH-TYPE TRANSCRIPTIONAL ACTIVATOR RHAS"/>
    <property type="match status" value="1"/>
</dbReference>
<evidence type="ECO:0000256" key="2">
    <source>
        <dbReference type="ARBA" id="ARBA00023125"/>
    </source>
</evidence>
<sequence>MNYLQIQPIEPLRKYIRYFWVLENDSCYRSQKSFKIIPDGLPGLIFQDNPKAFCDQDDQELPQMFLYGQTTRHTVHKSDGKFRNLGIYFQPTALKSFFGIDANELTDRHIGINDLIETDVTGLLSGNCSIGQQVELLTDFFLKRINQKNTNLEKVDFATTQIQKGYSLKNIQTDLKISERSLERYFKQYVGISPKLYARISRFQSALAYIRNPNANLSGGKPNHLTEIAYRNDYFDQSHFIRDFNEFAGTSPKHFILQANEQVANFPEWKG</sequence>
<dbReference type="EMBL" id="JBHUHR010000015">
    <property type="protein sequence ID" value="MFD2034081.1"/>
    <property type="molecule type" value="Genomic_DNA"/>
</dbReference>
<keyword evidence="6" id="KW-1185">Reference proteome</keyword>
<dbReference type="InterPro" id="IPR018060">
    <property type="entry name" value="HTH_AraC"/>
</dbReference>
<dbReference type="SMART" id="SM00342">
    <property type="entry name" value="HTH_ARAC"/>
    <property type="match status" value="1"/>
</dbReference>
<dbReference type="Proteomes" id="UP001597361">
    <property type="component" value="Unassembled WGS sequence"/>
</dbReference>
<evidence type="ECO:0000256" key="1">
    <source>
        <dbReference type="ARBA" id="ARBA00023015"/>
    </source>
</evidence>
<reference evidence="6" key="1">
    <citation type="journal article" date="2019" name="Int. J. Syst. Evol. Microbiol.">
        <title>The Global Catalogue of Microorganisms (GCM) 10K type strain sequencing project: providing services to taxonomists for standard genome sequencing and annotation.</title>
        <authorList>
            <consortium name="The Broad Institute Genomics Platform"/>
            <consortium name="The Broad Institute Genome Sequencing Center for Infectious Disease"/>
            <person name="Wu L."/>
            <person name="Ma J."/>
        </authorList>
    </citation>
    <scope>NUCLEOTIDE SEQUENCE [LARGE SCALE GENOMIC DNA]</scope>
    <source>
        <strain evidence="6">CGMCC 1.15180</strain>
    </source>
</reference>
<keyword evidence="1" id="KW-0805">Transcription regulation</keyword>
<gene>
    <name evidence="5" type="ORF">ACFSKL_04720</name>
</gene>
<dbReference type="Pfam" id="PF12833">
    <property type="entry name" value="HTH_18"/>
    <property type="match status" value="1"/>
</dbReference>
<organism evidence="5 6">
    <name type="scientific">Belliella marina</name>
    <dbReference type="NCBI Taxonomy" id="1644146"/>
    <lineage>
        <taxon>Bacteria</taxon>
        <taxon>Pseudomonadati</taxon>
        <taxon>Bacteroidota</taxon>
        <taxon>Cytophagia</taxon>
        <taxon>Cytophagales</taxon>
        <taxon>Cyclobacteriaceae</taxon>
        <taxon>Belliella</taxon>
    </lineage>
</organism>
<name>A0ABW4VJZ6_9BACT</name>